<protein>
    <recommendedName>
        <fullName evidence="1">AD domain-containing protein</fullName>
    </recommendedName>
</protein>
<dbReference type="EMBL" id="LR899790">
    <property type="protein sequence ID" value="CAD7242475.1"/>
    <property type="molecule type" value="Genomic_DNA"/>
</dbReference>
<sequence length="140" mass="16169">MVVANKVEGESDGQQKVKITWFNGDGIKAYTCDQENPRQVDDLIFALCRAFTPHFQCHSEGHGHFTPEAESRRREHVYQWLVENRFEPQMSPNNQDIHVLGDVLIISPPYVPESCYSKNEIILERIQALLRNCRISNAEQ</sequence>
<dbReference type="InterPro" id="IPR046856">
    <property type="entry name" value="Gemin6_C"/>
</dbReference>
<dbReference type="Pfam" id="PF20417">
    <property type="entry name" value="Gemin6_C"/>
    <property type="match status" value="1"/>
</dbReference>
<dbReference type="GO" id="GO:0005634">
    <property type="term" value="C:nucleus"/>
    <property type="evidence" value="ECO:0007669"/>
    <property type="project" value="InterPro"/>
</dbReference>
<accession>A0A7R8X1Y9</accession>
<feature type="domain" description="AD" evidence="1">
    <location>
        <begin position="41"/>
        <end position="138"/>
    </location>
</feature>
<dbReference type="GO" id="GO:0000245">
    <property type="term" value="P:spliceosomal complex assembly"/>
    <property type="evidence" value="ECO:0007669"/>
    <property type="project" value="InterPro"/>
</dbReference>
<name>A0A7R8X1Y9_9CRUS</name>
<proteinExistence type="predicted"/>
<dbReference type="OrthoDB" id="77463at2759"/>
<keyword evidence="3" id="KW-1185">Reference proteome</keyword>
<dbReference type="InterPro" id="IPR009422">
    <property type="entry name" value="Gemin6"/>
</dbReference>
<dbReference type="GO" id="GO:0000387">
    <property type="term" value="P:spliceosomal snRNP assembly"/>
    <property type="evidence" value="ECO:0007669"/>
    <property type="project" value="TreeGrafter"/>
</dbReference>
<reference evidence="2" key="1">
    <citation type="submission" date="2020-11" db="EMBL/GenBank/DDBJ databases">
        <authorList>
            <person name="Tran Van P."/>
        </authorList>
    </citation>
    <scope>NUCLEOTIDE SEQUENCE</scope>
</reference>
<dbReference type="GO" id="GO:0032797">
    <property type="term" value="C:SMN complex"/>
    <property type="evidence" value="ECO:0007669"/>
    <property type="project" value="TreeGrafter"/>
</dbReference>
<dbReference type="PROSITE" id="PS52001">
    <property type="entry name" value="AD"/>
    <property type="match status" value="1"/>
</dbReference>
<dbReference type="PANTHER" id="PTHR14710:SF2">
    <property type="entry name" value="GEM-ASSOCIATED PROTEIN 6"/>
    <property type="match status" value="1"/>
</dbReference>
<dbReference type="InterPro" id="IPR047574">
    <property type="entry name" value="AD"/>
</dbReference>
<evidence type="ECO:0000313" key="2">
    <source>
        <dbReference type="EMBL" id="CAD7242475.1"/>
    </source>
</evidence>
<gene>
    <name evidence="2" type="ORF">DSTB1V02_LOCUS2440</name>
</gene>
<dbReference type="EMBL" id="CAJPEV010000273">
    <property type="protein sequence ID" value="CAG0883271.1"/>
    <property type="molecule type" value="Genomic_DNA"/>
</dbReference>
<dbReference type="Proteomes" id="UP000677054">
    <property type="component" value="Unassembled WGS sequence"/>
</dbReference>
<dbReference type="AlphaFoldDB" id="A0A7R8X1Y9"/>
<evidence type="ECO:0000259" key="1">
    <source>
        <dbReference type="PROSITE" id="PS52001"/>
    </source>
</evidence>
<organism evidence="2">
    <name type="scientific">Darwinula stevensoni</name>
    <dbReference type="NCBI Taxonomy" id="69355"/>
    <lineage>
        <taxon>Eukaryota</taxon>
        <taxon>Metazoa</taxon>
        <taxon>Ecdysozoa</taxon>
        <taxon>Arthropoda</taxon>
        <taxon>Crustacea</taxon>
        <taxon>Oligostraca</taxon>
        <taxon>Ostracoda</taxon>
        <taxon>Podocopa</taxon>
        <taxon>Podocopida</taxon>
        <taxon>Darwinulocopina</taxon>
        <taxon>Darwinuloidea</taxon>
        <taxon>Darwinulidae</taxon>
        <taxon>Darwinula</taxon>
    </lineage>
</organism>
<dbReference type="PANTHER" id="PTHR14710">
    <property type="entry name" value="GEM-ASSOCIATED PROTEIN 6"/>
    <property type="match status" value="1"/>
</dbReference>
<evidence type="ECO:0000313" key="3">
    <source>
        <dbReference type="Proteomes" id="UP000677054"/>
    </source>
</evidence>